<evidence type="ECO:0000256" key="1">
    <source>
        <dbReference type="SAM" id="MobiDB-lite"/>
    </source>
</evidence>
<evidence type="ECO:0000313" key="2">
    <source>
        <dbReference type="EMBL" id="KAJ8993799.1"/>
    </source>
</evidence>
<sequence length="181" mass="19806">MSEDSFVDGDAEAAMRAMMGFASFSTRRPREQAQAPRSLQSPPHAEQMGAPPQANSTFSTHDTDSRDSFETLYSQPQPPAQSQAEAQLGDNNDGQPPYPQPALDEAASVLGMPPTPSERSYSTHGTSYAFSAPNSNTFYTRAELDEWARGKVNARGDVVYFKPAFVSDDPWARLRPSRGQD</sequence>
<dbReference type="EMBL" id="JAJGCB010000003">
    <property type="protein sequence ID" value="KAJ8993799.1"/>
    <property type="molecule type" value="Genomic_DNA"/>
</dbReference>
<name>A0AAN6EZM4_EXODE</name>
<gene>
    <name evidence="2" type="ORF">HRR80_002303</name>
</gene>
<proteinExistence type="predicted"/>
<accession>A0AAN6EZM4</accession>
<evidence type="ECO:0000313" key="3">
    <source>
        <dbReference type="Proteomes" id="UP001161757"/>
    </source>
</evidence>
<feature type="region of interest" description="Disordered" evidence="1">
    <location>
        <begin position="22"/>
        <end position="133"/>
    </location>
</feature>
<organism evidence="2 3">
    <name type="scientific">Exophiala dermatitidis</name>
    <name type="common">Black yeast-like fungus</name>
    <name type="synonym">Wangiella dermatitidis</name>
    <dbReference type="NCBI Taxonomy" id="5970"/>
    <lineage>
        <taxon>Eukaryota</taxon>
        <taxon>Fungi</taxon>
        <taxon>Dikarya</taxon>
        <taxon>Ascomycota</taxon>
        <taxon>Pezizomycotina</taxon>
        <taxon>Eurotiomycetes</taxon>
        <taxon>Chaetothyriomycetidae</taxon>
        <taxon>Chaetothyriales</taxon>
        <taxon>Herpotrichiellaceae</taxon>
        <taxon>Exophiala</taxon>
    </lineage>
</organism>
<comment type="caution">
    <text evidence="2">The sequence shown here is derived from an EMBL/GenBank/DDBJ whole genome shotgun (WGS) entry which is preliminary data.</text>
</comment>
<reference evidence="2" key="1">
    <citation type="submission" date="2023-01" db="EMBL/GenBank/DDBJ databases">
        <title>Exophiala dermititidis isolated from Cystic Fibrosis Patient.</title>
        <authorList>
            <person name="Kurbessoian T."/>
            <person name="Crocker A."/>
            <person name="Murante D."/>
            <person name="Hogan D.A."/>
            <person name="Stajich J.E."/>
        </authorList>
    </citation>
    <scope>NUCLEOTIDE SEQUENCE</scope>
    <source>
        <strain evidence="2">Ex8</strain>
    </source>
</reference>
<dbReference type="Proteomes" id="UP001161757">
    <property type="component" value="Unassembled WGS sequence"/>
</dbReference>
<feature type="compositionally biased region" description="Polar residues" evidence="1">
    <location>
        <begin position="117"/>
        <end position="133"/>
    </location>
</feature>
<dbReference type="AlphaFoldDB" id="A0AAN6EZM4"/>
<protein>
    <submittedName>
        <fullName evidence="2">Uncharacterized protein</fullName>
    </submittedName>
</protein>